<evidence type="ECO:0000256" key="4">
    <source>
        <dbReference type="PROSITE-ProRule" id="PRU00335"/>
    </source>
</evidence>
<dbReference type="InterPro" id="IPR001647">
    <property type="entry name" value="HTH_TetR"/>
</dbReference>
<reference evidence="6 7" key="1">
    <citation type="journal article" date="2019" name="Int. J. Syst. Evol. Microbiol.">
        <title>The Global Catalogue of Microorganisms (GCM) 10K type strain sequencing project: providing services to taxonomists for standard genome sequencing and annotation.</title>
        <authorList>
            <consortium name="The Broad Institute Genomics Platform"/>
            <consortium name="The Broad Institute Genome Sequencing Center for Infectious Disease"/>
            <person name="Wu L."/>
            <person name="Ma J."/>
        </authorList>
    </citation>
    <scope>NUCLEOTIDE SEQUENCE [LARGE SCALE GENOMIC DNA]</scope>
    <source>
        <strain evidence="6 7">JCM 15749</strain>
    </source>
</reference>
<dbReference type="Gene3D" id="1.10.357.10">
    <property type="entry name" value="Tetracycline Repressor, domain 2"/>
    <property type="match status" value="1"/>
</dbReference>
<sequence length="194" mass="21780">MTTPARTRLEPHDRRAQIIEAVRPLYLQHPYDAVSTAELAAAAGVTRGLINHYFGSKRELFVEVMRSTIRMPEDELPDLSALPLEDRACRTMDWILRAAETYGQAWVSVSGAANLHGNSDLQEVVDEADDHAARLTLDALCLPDDPHRRVRVRTLAPLVKAVCREWLERGTLTRDEALDLLTETVLLFATKETP</sequence>
<keyword evidence="7" id="KW-1185">Reference proteome</keyword>
<evidence type="ECO:0000313" key="6">
    <source>
        <dbReference type="EMBL" id="GAA2070060.1"/>
    </source>
</evidence>
<evidence type="ECO:0000313" key="7">
    <source>
        <dbReference type="Proteomes" id="UP001501480"/>
    </source>
</evidence>
<dbReference type="SUPFAM" id="SSF46689">
    <property type="entry name" value="Homeodomain-like"/>
    <property type="match status" value="1"/>
</dbReference>
<dbReference type="PANTHER" id="PTHR30055">
    <property type="entry name" value="HTH-TYPE TRANSCRIPTIONAL REGULATOR RUTR"/>
    <property type="match status" value="1"/>
</dbReference>
<keyword evidence="1" id="KW-0805">Transcription regulation</keyword>
<dbReference type="Pfam" id="PF00440">
    <property type="entry name" value="TetR_N"/>
    <property type="match status" value="1"/>
</dbReference>
<feature type="domain" description="HTH tetR-type" evidence="5">
    <location>
        <begin position="12"/>
        <end position="72"/>
    </location>
</feature>
<feature type="DNA-binding region" description="H-T-H motif" evidence="4">
    <location>
        <begin position="35"/>
        <end position="54"/>
    </location>
</feature>
<dbReference type="PRINTS" id="PR00455">
    <property type="entry name" value="HTHTETR"/>
</dbReference>
<evidence type="ECO:0000256" key="2">
    <source>
        <dbReference type="ARBA" id="ARBA00023125"/>
    </source>
</evidence>
<dbReference type="EMBL" id="BAAAPY010000001">
    <property type="protein sequence ID" value="GAA2070060.1"/>
    <property type="molecule type" value="Genomic_DNA"/>
</dbReference>
<evidence type="ECO:0000256" key="3">
    <source>
        <dbReference type="ARBA" id="ARBA00023163"/>
    </source>
</evidence>
<dbReference type="RefSeq" id="WP_344323600.1">
    <property type="nucleotide sequence ID" value="NZ_BAAAPY010000001.1"/>
</dbReference>
<proteinExistence type="predicted"/>
<keyword evidence="2 4" id="KW-0238">DNA-binding</keyword>
<dbReference type="InterPro" id="IPR009057">
    <property type="entry name" value="Homeodomain-like_sf"/>
</dbReference>
<name>A0ABN2VSC3_9ACTN</name>
<evidence type="ECO:0000259" key="5">
    <source>
        <dbReference type="PROSITE" id="PS50977"/>
    </source>
</evidence>
<dbReference type="Proteomes" id="UP001501480">
    <property type="component" value="Unassembled WGS sequence"/>
</dbReference>
<dbReference type="PROSITE" id="PS50977">
    <property type="entry name" value="HTH_TETR_2"/>
    <property type="match status" value="1"/>
</dbReference>
<organism evidence="6 7">
    <name type="scientific">Aeromicrobium halocynthiae</name>
    <dbReference type="NCBI Taxonomy" id="560557"/>
    <lineage>
        <taxon>Bacteria</taxon>
        <taxon>Bacillati</taxon>
        <taxon>Actinomycetota</taxon>
        <taxon>Actinomycetes</taxon>
        <taxon>Propionibacteriales</taxon>
        <taxon>Nocardioidaceae</taxon>
        <taxon>Aeromicrobium</taxon>
    </lineage>
</organism>
<dbReference type="PANTHER" id="PTHR30055:SF234">
    <property type="entry name" value="HTH-TYPE TRANSCRIPTIONAL REGULATOR BETI"/>
    <property type="match status" value="1"/>
</dbReference>
<comment type="caution">
    <text evidence="6">The sequence shown here is derived from an EMBL/GenBank/DDBJ whole genome shotgun (WGS) entry which is preliminary data.</text>
</comment>
<evidence type="ECO:0000256" key="1">
    <source>
        <dbReference type="ARBA" id="ARBA00023015"/>
    </source>
</evidence>
<protein>
    <submittedName>
        <fullName evidence="6">TetR/AcrR family transcriptional regulator</fullName>
    </submittedName>
</protein>
<keyword evidence="3" id="KW-0804">Transcription</keyword>
<dbReference type="InterPro" id="IPR050109">
    <property type="entry name" value="HTH-type_TetR-like_transc_reg"/>
</dbReference>
<accession>A0ABN2VSC3</accession>
<gene>
    <name evidence="6" type="ORF">GCM10009821_03650</name>
</gene>